<feature type="transmembrane region" description="Helical" evidence="1">
    <location>
        <begin position="312"/>
        <end position="331"/>
    </location>
</feature>
<gene>
    <name evidence="2" type="ORF">SanaruYs_18370</name>
</gene>
<dbReference type="Gene3D" id="1.25.40.10">
    <property type="entry name" value="Tetratricopeptide repeat domain"/>
    <property type="match status" value="2"/>
</dbReference>
<dbReference type="RefSeq" id="WP_127122266.1">
    <property type="nucleotide sequence ID" value="NZ_BHXQ01000003.1"/>
</dbReference>
<feature type="transmembrane region" description="Helical" evidence="1">
    <location>
        <begin position="343"/>
        <end position="367"/>
    </location>
</feature>
<dbReference type="Proteomes" id="UP000288227">
    <property type="component" value="Unassembled WGS sequence"/>
</dbReference>
<evidence type="ECO:0008006" key="4">
    <source>
        <dbReference type="Google" id="ProtNLM"/>
    </source>
</evidence>
<reference evidence="2 3" key="1">
    <citation type="submission" date="2018-11" db="EMBL/GenBank/DDBJ databases">
        <title>Chryseotalea sanarue gen. nov., sp., nov., a member of the family Cytophagaceae, isolated from a brackish lake in Hamamatsu Japan.</title>
        <authorList>
            <person name="Maejima Y."/>
            <person name="Iino T."/>
            <person name="Muraguchi Y."/>
            <person name="Fukuda K."/>
            <person name="Ohkuma M."/>
            <person name="Moriuchi R."/>
            <person name="Dohra H."/>
            <person name="Kimbara K."/>
            <person name="Shintani M."/>
        </authorList>
    </citation>
    <scope>NUCLEOTIDE SEQUENCE [LARGE SCALE GENOMIC DNA]</scope>
    <source>
        <strain evidence="2 3">Ys</strain>
    </source>
</reference>
<feature type="transmembrane region" description="Helical" evidence="1">
    <location>
        <begin position="118"/>
        <end position="136"/>
    </location>
</feature>
<feature type="transmembrane region" description="Helical" evidence="1">
    <location>
        <begin position="20"/>
        <end position="37"/>
    </location>
</feature>
<keyword evidence="1" id="KW-1133">Transmembrane helix</keyword>
<keyword evidence="3" id="KW-1185">Reference proteome</keyword>
<comment type="caution">
    <text evidence="2">The sequence shown here is derived from an EMBL/GenBank/DDBJ whole genome shotgun (WGS) entry which is preliminary data.</text>
</comment>
<feature type="transmembrane region" description="Helical" evidence="1">
    <location>
        <begin position="148"/>
        <end position="165"/>
    </location>
</feature>
<feature type="transmembrane region" description="Helical" evidence="1">
    <location>
        <begin position="244"/>
        <end position="263"/>
    </location>
</feature>
<dbReference type="OrthoDB" id="973593at2"/>
<dbReference type="InterPro" id="IPR011990">
    <property type="entry name" value="TPR-like_helical_dom_sf"/>
</dbReference>
<sequence length="980" mass="111235">MNKLWFWKTWNTSYKQHTYLLMTLMVISFVFFAFYYFKGVDSVIGWENFQEQKIVETSIHEFQLGPFEITVPVNVYLLFEFFQGGKLQPNLYISYVFVLVLTIAFVYLVTIFSALEKFWYFIASGLVILFLVSLRLDVLQVAGLGNSWFTIGTIAVFLLPSFYFNAFNKTATFQFRLLIFALITLLVSIVIYFMAGVKLPFMYLSVTAYVPAMVLTVIFIVMVAHEVPAGFLYLTTQAQASTGLKHFLVITIIYLLNLVLIYGNDQGFITWNILYLDIYLIFSVTVFIGFWGWKHREVLYQGLMPFYPFGAYFYLAMASIALITFAFLFGTSNDAPLEALRDILVFCHLGFGLILLLYVFSNFLKLIDRDLSAWKVLYRPNRMPYETFRLGGIIVVVSLMIYNDWKSYVNNSFSGFWTSMADLYVAIGEEDVAQLYYEQGRTYGYANHHANYAKGYYYSGEFQWQQSHDYYTRANLKRPSAYALANDANVYNWEENNFKSIFSLKDALKQLPDDPYLTNNLGLFKGKIHELDSSFFLLGASRNYAKTKNAAETNFTGIVATELLPISPDSLASLFKTENKGVNANLLGLSAITRMPLNKEINVMKEGVLTLHEATLLHNFILAKSLTITATELDKAEVLARDSVNLDYAEALKVALAHAHYLQGNVARALQLMSELSFVSASNQGKYNFVIGLWLLEQGDPEAAALAFRYAFNYNYKDAQFYMAIAETESGNLGDALILWEKLLSAADEGERSLANTITQVLSMNLQEAIKSTDAIKYQYSRYRLSTRDTTMLTVLVNSMEEANYKAQSLTEMAVRQLEADRPATAQRYIQEALSLSVNSPAVRTFRQFTQLRVLASLGELDALATQLSDVTFSLNRKLDKMYYEGLLNDAGGEKALADKAFAQLAHANPFFEEGVITAAEYARKFSKDNGEAYAILSEAVQVNKSSVRLWKAYIGEALRLGYDDYAADARISLQRLMLK</sequence>
<proteinExistence type="predicted"/>
<evidence type="ECO:0000256" key="1">
    <source>
        <dbReference type="SAM" id="Phobius"/>
    </source>
</evidence>
<feature type="transmembrane region" description="Helical" evidence="1">
    <location>
        <begin position="388"/>
        <end position="405"/>
    </location>
</feature>
<organism evidence="2 3">
    <name type="scientific">Chryseotalea sanaruensis</name>
    <dbReference type="NCBI Taxonomy" id="2482724"/>
    <lineage>
        <taxon>Bacteria</taxon>
        <taxon>Pseudomonadati</taxon>
        <taxon>Bacteroidota</taxon>
        <taxon>Cytophagia</taxon>
        <taxon>Cytophagales</taxon>
        <taxon>Chryseotaleaceae</taxon>
        <taxon>Chryseotalea</taxon>
    </lineage>
</organism>
<name>A0A401U9Q3_9BACT</name>
<feature type="transmembrane region" description="Helical" evidence="1">
    <location>
        <begin position="269"/>
        <end position="291"/>
    </location>
</feature>
<dbReference type="AlphaFoldDB" id="A0A401U9Q3"/>
<feature type="transmembrane region" description="Helical" evidence="1">
    <location>
        <begin position="201"/>
        <end position="223"/>
    </location>
</feature>
<feature type="transmembrane region" description="Helical" evidence="1">
    <location>
        <begin position="92"/>
        <end position="111"/>
    </location>
</feature>
<keyword evidence="1" id="KW-0472">Membrane</keyword>
<dbReference type="SUPFAM" id="SSF48452">
    <property type="entry name" value="TPR-like"/>
    <property type="match status" value="2"/>
</dbReference>
<evidence type="ECO:0000313" key="2">
    <source>
        <dbReference type="EMBL" id="GCC51610.1"/>
    </source>
</evidence>
<accession>A0A401U9Q3</accession>
<protein>
    <recommendedName>
        <fullName evidence="4">Tetratricopeptide repeat protein</fullName>
    </recommendedName>
</protein>
<dbReference type="EMBL" id="BHXQ01000003">
    <property type="protein sequence ID" value="GCC51610.1"/>
    <property type="molecule type" value="Genomic_DNA"/>
</dbReference>
<feature type="transmembrane region" description="Helical" evidence="1">
    <location>
        <begin position="177"/>
        <end position="195"/>
    </location>
</feature>
<evidence type="ECO:0000313" key="3">
    <source>
        <dbReference type="Proteomes" id="UP000288227"/>
    </source>
</evidence>
<keyword evidence="1" id="KW-0812">Transmembrane</keyword>